<name>A0A9P6X807_RHIOR</name>
<protein>
    <recommendedName>
        <fullName evidence="4">Coth-domain-containing protein</fullName>
    </recommendedName>
</protein>
<keyword evidence="3" id="KW-1185">Reference proteome</keyword>
<dbReference type="InterPro" id="IPR014867">
    <property type="entry name" value="Spore_coat_CotH_CotH2/3/7"/>
</dbReference>
<organism evidence="2 3">
    <name type="scientific">Rhizopus oryzae</name>
    <name type="common">Mucormycosis agent</name>
    <name type="synonym">Rhizopus arrhizus var. delemar</name>
    <dbReference type="NCBI Taxonomy" id="64495"/>
    <lineage>
        <taxon>Eukaryota</taxon>
        <taxon>Fungi</taxon>
        <taxon>Fungi incertae sedis</taxon>
        <taxon>Mucoromycota</taxon>
        <taxon>Mucoromycotina</taxon>
        <taxon>Mucoromycetes</taxon>
        <taxon>Mucorales</taxon>
        <taxon>Mucorineae</taxon>
        <taxon>Rhizopodaceae</taxon>
        <taxon>Rhizopus</taxon>
    </lineage>
</organism>
<gene>
    <name evidence="2" type="ORF">G6F64_006786</name>
</gene>
<comment type="caution">
    <text evidence="2">The sequence shown here is derived from an EMBL/GenBank/DDBJ whole genome shotgun (WGS) entry which is preliminary data.</text>
</comment>
<dbReference type="EMBL" id="JAANQT010000939">
    <property type="protein sequence ID" value="KAG1307478.1"/>
    <property type="molecule type" value="Genomic_DNA"/>
</dbReference>
<evidence type="ECO:0000256" key="1">
    <source>
        <dbReference type="SAM" id="SignalP"/>
    </source>
</evidence>
<dbReference type="PANTHER" id="PTHR40050">
    <property type="entry name" value="INNER SPORE COAT PROTEIN H"/>
    <property type="match status" value="1"/>
</dbReference>
<keyword evidence="1" id="KW-0732">Signal</keyword>
<accession>A0A9P6X807</accession>
<dbReference type="AlphaFoldDB" id="A0A9P6X807"/>
<proteinExistence type="predicted"/>
<evidence type="ECO:0000313" key="3">
    <source>
        <dbReference type="Proteomes" id="UP000716291"/>
    </source>
</evidence>
<evidence type="ECO:0008006" key="4">
    <source>
        <dbReference type="Google" id="ProtNLM"/>
    </source>
</evidence>
<feature type="signal peptide" evidence="1">
    <location>
        <begin position="1"/>
        <end position="19"/>
    </location>
</feature>
<feature type="chain" id="PRO_5040211602" description="Coth-domain-containing protein" evidence="1">
    <location>
        <begin position="20"/>
        <end position="525"/>
    </location>
</feature>
<dbReference type="OrthoDB" id="2387105at2759"/>
<sequence length="525" mass="60163">MNLLSYSVYALLATTLVQAAVVQFNVISPESETVQVNVNGALTTLKPVSPNVPLYTGFAEVGDETSYNYVADSEEEKFTRTLHSGVEKTFNEFFGRPITYANIPQLPRPLDNGKQWTRADKDPDLFDTNYIPTIFVTGRPSDMNRLVKTVPKKKFKVELTMVGKDYYKTFKNVKFSITGAGKIDNPAKQSWRWTFDEGDFINNRNNFKIRHMEEDPTQMREKLYADILRSMGTYANQANMVRLYVNGEGYGTFNMLDDIPKYSYIRANFYAGNPPAQMGPLYNGATGAGFQVLDEDAYDMFKVTKGSPEDADAILSLAEAFADLDIMDDEAVDRFDREIFDVDQFLRFMVMEYLAGHWDGYWMMQTNDGAYKDYANNDKWYYLGHDFDATFGVNLGIDVMNYSYTDYPSLYPDAVLINGFLKNPRLHARFESYIVDTVKAIFNKRVLGDRVTAYHRFIAPDLKWDRSIKQRSPGKYFGWTFEQTYENMFERVDSPNKNGGGADYGLLEWVEKKSNFVAKDIGFSI</sequence>
<reference evidence="2" key="1">
    <citation type="journal article" date="2020" name="Microb. Genom.">
        <title>Genetic diversity of clinical and environmental Mucorales isolates obtained from an investigation of mucormycosis cases among solid organ transplant recipients.</title>
        <authorList>
            <person name="Nguyen M.H."/>
            <person name="Kaul D."/>
            <person name="Muto C."/>
            <person name="Cheng S.J."/>
            <person name="Richter R.A."/>
            <person name="Bruno V.M."/>
            <person name="Liu G."/>
            <person name="Beyhan S."/>
            <person name="Sundermann A.J."/>
            <person name="Mounaud S."/>
            <person name="Pasculle A.W."/>
            <person name="Nierman W.C."/>
            <person name="Driscoll E."/>
            <person name="Cumbie R."/>
            <person name="Clancy C.J."/>
            <person name="Dupont C.L."/>
        </authorList>
    </citation>
    <scope>NUCLEOTIDE SEQUENCE</scope>
    <source>
        <strain evidence="2">GL11</strain>
    </source>
</reference>
<dbReference type="PANTHER" id="PTHR40050:SF1">
    <property type="entry name" value="INNER SPORE COAT PROTEIN H"/>
    <property type="match status" value="1"/>
</dbReference>
<dbReference type="Pfam" id="PF08757">
    <property type="entry name" value="CotH"/>
    <property type="match status" value="1"/>
</dbReference>
<dbReference type="Proteomes" id="UP000716291">
    <property type="component" value="Unassembled WGS sequence"/>
</dbReference>
<evidence type="ECO:0000313" key="2">
    <source>
        <dbReference type="EMBL" id="KAG1307478.1"/>
    </source>
</evidence>